<dbReference type="EMBL" id="PDWN01000008">
    <property type="protein sequence ID" value="KAF1694469.1"/>
    <property type="molecule type" value="Genomic_DNA"/>
</dbReference>
<dbReference type="SUPFAM" id="SSF82171">
    <property type="entry name" value="DPP6 N-terminal domain-like"/>
    <property type="match status" value="1"/>
</dbReference>
<accession>A0ABQ6Z714</accession>
<evidence type="ECO:0000313" key="2">
    <source>
        <dbReference type="EMBL" id="KAF1694469.1"/>
    </source>
</evidence>
<name>A0ABQ6Z714_9GAMM</name>
<dbReference type="Gene3D" id="2.120.10.30">
    <property type="entry name" value="TolB, C-terminal domain"/>
    <property type="match status" value="1"/>
</dbReference>
<sequence>MKRALGVAIVASLLCGPAWAQLAEYGIEGIWTVSTRDAELRGSVAPDGKRIVWGSDRAGGAGGGDLWQARNEGGRWLDPQPLAINTPALEAEPTFSADGRWLYFVSDRAGGAGGRDLYRVAVREDGYGQPEWLGAAVNTDADEGSPLPGADGQWLLFASNGGQGQGGYDLKLARRSGAEWVLQGPVPGVNSGHDEFDAAWLDGGRALAFARGDAQAGTARVYVATCDGRQYANATPWTLSFNTEGGYTRAVVADPSRPGEGTVTGTARSPKAGKSDLYRIVLPTVRGQDGCLAGQGG</sequence>
<feature type="chain" id="PRO_5046850996" description="WD40-like Beta Propeller Repeat" evidence="1">
    <location>
        <begin position="21"/>
        <end position="297"/>
    </location>
</feature>
<dbReference type="InterPro" id="IPR011659">
    <property type="entry name" value="WD40"/>
</dbReference>
<keyword evidence="3" id="KW-1185">Reference proteome</keyword>
<dbReference type="Pfam" id="PF07676">
    <property type="entry name" value="PD40"/>
    <property type="match status" value="3"/>
</dbReference>
<feature type="signal peptide" evidence="1">
    <location>
        <begin position="1"/>
        <end position="20"/>
    </location>
</feature>
<dbReference type="Proteomes" id="UP000788419">
    <property type="component" value="Unassembled WGS sequence"/>
</dbReference>
<proteinExistence type="predicted"/>
<comment type="caution">
    <text evidence="2">The sequence shown here is derived from an EMBL/GenBank/DDBJ whole genome shotgun (WGS) entry which is preliminary data.</text>
</comment>
<organism evidence="2 3">
    <name type="scientific">Pseudoxanthomonas daejeonensis</name>
    <dbReference type="NCBI Taxonomy" id="266062"/>
    <lineage>
        <taxon>Bacteria</taxon>
        <taxon>Pseudomonadati</taxon>
        <taxon>Pseudomonadota</taxon>
        <taxon>Gammaproteobacteria</taxon>
        <taxon>Lysobacterales</taxon>
        <taxon>Lysobacteraceae</taxon>
        <taxon>Pseudoxanthomonas</taxon>
    </lineage>
</organism>
<evidence type="ECO:0000256" key="1">
    <source>
        <dbReference type="SAM" id="SignalP"/>
    </source>
</evidence>
<gene>
    <name evidence="2" type="ORF">CSC65_09855</name>
</gene>
<protein>
    <recommendedName>
        <fullName evidence="4">WD40-like Beta Propeller Repeat</fullName>
    </recommendedName>
</protein>
<keyword evidence="1" id="KW-0732">Signal</keyword>
<reference evidence="2 3" key="1">
    <citation type="submission" date="2017-10" db="EMBL/GenBank/DDBJ databases">
        <title>Whole genome sequencing of members of genus Pseudoxanthomonas.</title>
        <authorList>
            <person name="Kumar S."/>
            <person name="Bansal K."/>
            <person name="Kaur A."/>
            <person name="Patil P."/>
            <person name="Sharma S."/>
            <person name="Patil P.B."/>
        </authorList>
    </citation>
    <scope>NUCLEOTIDE SEQUENCE [LARGE SCALE GENOMIC DNA]</scope>
    <source>
        <strain evidence="2 3">DSM 17801</strain>
    </source>
</reference>
<dbReference type="RefSeq" id="WP_162410417.1">
    <property type="nucleotide sequence ID" value="NZ_CP093331.1"/>
</dbReference>
<dbReference type="InterPro" id="IPR011042">
    <property type="entry name" value="6-blade_b-propeller_TolB-like"/>
</dbReference>
<evidence type="ECO:0008006" key="4">
    <source>
        <dbReference type="Google" id="ProtNLM"/>
    </source>
</evidence>
<evidence type="ECO:0000313" key="3">
    <source>
        <dbReference type="Proteomes" id="UP000788419"/>
    </source>
</evidence>